<dbReference type="Proteomes" id="UP001482513">
    <property type="component" value="Unassembled WGS sequence"/>
</dbReference>
<organism evidence="2 3">
    <name type="scientific">Leptolyngbya subtilissima DQ-A4</name>
    <dbReference type="NCBI Taxonomy" id="2933933"/>
    <lineage>
        <taxon>Bacteria</taxon>
        <taxon>Bacillati</taxon>
        <taxon>Cyanobacteriota</taxon>
        <taxon>Cyanophyceae</taxon>
        <taxon>Leptolyngbyales</taxon>
        <taxon>Leptolyngbyaceae</taxon>
        <taxon>Leptolyngbya group</taxon>
        <taxon>Leptolyngbya</taxon>
    </lineage>
</organism>
<sequence length="350" mass="40990">MPASQRQHILLSDQETANILKIRIEKLYRVCKFFDDKADDEWDLIEGEHFEWVRKDVRKRQFYEAGAVALAKYLQEVETQGFFASLMDEVLEAFTHRRKRIRRHLVRRQVSIEFSSLDDVSLTSDLVFLGRPKIIRILRTNGKGLNASIKRIQDNDSLEGQEQLKPGKHFDVIENNQYWSQVGIVSLAQDMSQNHGRRSRASRKAWTDTVFEEIEEAIQEQRKYLESADSRIKKAMEKAKRLADNVCQVSLKRRTASQPFDLHVHHLFDRSSRPDLADVLDNLLVMHAEIHQGFHRWHGSESCEPKDLIEYLFHAEGGKFETERSTKNLDALVIKLEKLQSFFENHYNMP</sequence>
<name>A0ABV0K0E2_9CYAN</name>
<evidence type="ECO:0000313" key="3">
    <source>
        <dbReference type="Proteomes" id="UP001482513"/>
    </source>
</evidence>
<comment type="caution">
    <text evidence="2">The sequence shown here is derived from an EMBL/GenBank/DDBJ whole genome shotgun (WGS) entry which is preliminary data.</text>
</comment>
<proteinExistence type="predicted"/>
<dbReference type="RefSeq" id="WP_190695500.1">
    <property type="nucleotide sequence ID" value="NZ_JAMPKX010000002.1"/>
</dbReference>
<reference evidence="2 3" key="1">
    <citation type="submission" date="2022-04" db="EMBL/GenBank/DDBJ databases">
        <title>Positive selection, recombination, and allopatry shape intraspecific diversity of widespread and dominant cyanobacteria.</title>
        <authorList>
            <person name="Wei J."/>
            <person name="Shu W."/>
            <person name="Hu C."/>
        </authorList>
    </citation>
    <scope>NUCLEOTIDE SEQUENCE [LARGE SCALE GENOMIC DNA]</scope>
    <source>
        <strain evidence="2 3">DQ-A4</strain>
    </source>
</reference>
<keyword evidence="3" id="KW-1185">Reference proteome</keyword>
<keyword evidence="1" id="KW-0175">Coiled coil</keyword>
<accession>A0ABV0K0E2</accession>
<feature type="coiled-coil region" evidence="1">
    <location>
        <begin position="211"/>
        <end position="245"/>
    </location>
</feature>
<dbReference type="EMBL" id="JAMPKX010000002">
    <property type="protein sequence ID" value="MEP0946240.1"/>
    <property type="molecule type" value="Genomic_DNA"/>
</dbReference>
<evidence type="ECO:0000256" key="1">
    <source>
        <dbReference type="SAM" id="Coils"/>
    </source>
</evidence>
<evidence type="ECO:0008006" key="4">
    <source>
        <dbReference type="Google" id="ProtNLM"/>
    </source>
</evidence>
<protein>
    <recommendedName>
        <fullName evidence="4">HNH nuclease domain-containing protein</fullName>
    </recommendedName>
</protein>
<gene>
    <name evidence="2" type="ORF">NC992_05100</name>
</gene>
<evidence type="ECO:0000313" key="2">
    <source>
        <dbReference type="EMBL" id="MEP0946240.1"/>
    </source>
</evidence>